<dbReference type="Gene3D" id="3.40.50.300">
    <property type="entry name" value="P-loop containing nucleotide triphosphate hydrolases"/>
    <property type="match status" value="1"/>
</dbReference>
<dbReference type="GO" id="GO:0016887">
    <property type="term" value="F:ATP hydrolysis activity"/>
    <property type="evidence" value="ECO:0007669"/>
    <property type="project" value="InterPro"/>
</dbReference>
<dbReference type="InterPro" id="IPR003439">
    <property type="entry name" value="ABC_transporter-like_ATP-bd"/>
</dbReference>
<evidence type="ECO:0000256" key="2">
    <source>
        <dbReference type="ARBA" id="ARBA00005417"/>
    </source>
</evidence>
<keyword evidence="7" id="KW-0067">ATP-binding</keyword>
<reference evidence="7 8" key="1">
    <citation type="submission" date="2020-04" db="EMBL/GenBank/DDBJ databases">
        <title>Whole-genome sequencing of Vibrio spp. from China reveals different genetic environments of blaCTX-M-14 among diverse lineages.</title>
        <authorList>
            <person name="Zheng Z."/>
            <person name="Ye L."/>
            <person name="Chen S."/>
        </authorList>
    </citation>
    <scope>NUCLEOTIDE SEQUENCE [LARGE SCALE GENOMIC DNA]</scope>
    <source>
        <strain evidence="7 8">Vb1636</strain>
    </source>
</reference>
<comment type="caution">
    <text evidence="7">The sequence shown here is derived from an EMBL/GenBank/DDBJ whole genome shotgun (WGS) entry which is preliminary data.</text>
</comment>
<gene>
    <name evidence="7" type="ORF">HKB35_30070</name>
</gene>
<keyword evidence="3" id="KW-0813">Transport</keyword>
<organism evidence="7 8">
    <name type="scientific">Vibrio alginolyticus</name>
    <dbReference type="NCBI Taxonomy" id="663"/>
    <lineage>
        <taxon>Bacteria</taxon>
        <taxon>Pseudomonadati</taxon>
        <taxon>Pseudomonadota</taxon>
        <taxon>Gammaproteobacteria</taxon>
        <taxon>Vibrionales</taxon>
        <taxon>Vibrionaceae</taxon>
        <taxon>Vibrio</taxon>
    </lineage>
</organism>
<keyword evidence="7" id="KW-0547">Nucleotide-binding</keyword>
<dbReference type="PANTHER" id="PTHR42788:SF7">
    <property type="entry name" value="NITRATE ABC TRANSPORTER ATP-BINDING PROTEIN"/>
    <property type="match status" value="1"/>
</dbReference>
<evidence type="ECO:0000256" key="5">
    <source>
        <dbReference type="ARBA" id="ARBA00023136"/>
    </source>
</evidence>
<dbReference type="InterPro" id="IPR027417">
    <property type="entry name" value="P-loop_NTPase"/>
</dbReference>
<protein>
    <submittedName>
        <fullName evidence="7">ATP-binding cassette domain-containing protein</fullName>
    </submittedName>
</protein>
<feature type="non-terminal residue" evidence="7">
    <location>
        <position position="139"/>
    </location>
</feature>
<dbReference type="RefSeq" id="WP_169629989.1">
    <property type="nucleotide sequence ID" value="NZ_JABCMA010001112.1"/>
</dbReference>
<evidence type="ECO:0000313" key="7">
    <source>
        <dbReference type="EMBL" id="NMR77829.1"/>
    </source>
</evidence>
<evidence type="ECO:0000259" key="6">
    <source>
        <dbReference type="Pfam" id="PF00005"/>
    </source>
</evidence>
<comment type="similarity">
    <text evidence="2">Belongs to the ABC transporter superfamily.</text>
</comment>
<proteinExistence type="inferred from homology"/>
<dbReference type="EMBL" id="JABCMA010001112">
    <property type="protein sequence ID" value="NMR77829.1"/>
    <property type="molecule type" value="Genomic_DNA"/>
</dbReference>
<accession>A0A7Y0R351</accession>
<dbReference type="SUPFAM" id="SSF52540">
    <property type="entry name" value="P-loop containing nucleoside triphosphate hydrolases"/>
    <property type="match status" value="1"/>
</dbReference>
<dbReference type="AlphaFoldDB" id="A0A7Y0R351"/>
<evidence type="ECO:0000256" key="1">
    <source>
        <dbReference type="ARBA" id="ARBA00004202"/>
    </source>
</evidence>
<dbReference type="Proteomes" id="UP000565155">
    <property type="component" value="Unassembled WGS sequence"/>
</dbReference>
<evidence type="ECO:0000256" key="4">
    <source>
        <dbReference type="ARBA" id="ARBA00022475"/>
    </source>
</evidence>
<dbReference type="PANTHER" id="PTHR42788">
    <property type="entry name" value="TAURINE IMPORT ATP-BINDING PROTEIN-RELATED"/>
    <property type="match status" value="1"/>
</dbReference>
<feature type="domain" description="ABC transporter" evidence="6">
    <location>
        <begin position="22"/>
        <end position="118"/>
    </location>
</feature>
<comment type="subcellular location">
    <subcellularLocation>
        <location evidence="1">Cell membrane</location>
        <topology evidence="1">Peripheral membrane protein</topology>
    </subcellularLocation>
</comment>
<evidence type="ECO:0000256" key="3">
    <source>
        <dbReference type="ARBA" id="ARBA00022448"/>
    </source>
</evidence>
<evidence type="ECO:0000313" key="8">
    <source>
        <dbReference type="Proteomes" id="UP000565155"/>
    </source>
</evidence>
<keyword evidence="4" id="KW-1003">Cell membrane</keyword>
<dbReference type="Pfam" id="PF00005">
    <property type="entry name" value="ABC_tran"/>
    <property type="match status" value="1"/>
</dbReference>
<dbReference type="GO" id="GO:0005886">
    <property type="term" value="C:plasma membrane"/>
    <property type="evidence" value="ECO:0007669"/>
    <property type="project" value="UniProtKB-SubCell"/>
</dbReference>
<dbReference type="InterPro" id="IPR050166">
    <property type="entry name" value="ABC_transporter_ATP-bind"/>
</dbReference>
<sequence length="139" mass="14967">MIELNNIQVTFNPGTILENRALKGVSLEVPEHQFLTVIGSNGAGKSTLLGAVTGETPMIGGQVIIDGKDVTKQTVAQRATQCARVFQDPLAGTCGELTIEENMALAYMRGKKRGWGLALSAKRRKLFQERISILGLGLE</sequence>
<dbReference type="GO" id="GO:0005524">
    <property type="term" value="F:ATP binding"/>
    <property type="evidence" value="ECO:0007669"/>
    <property type="project" value="UniProtKB-KW"/>
</dbReference>
<name>A0A7Y0R351_VIBAL</name>
<keyword evidence="5" id="KW-0472">Membrane</keyword>